<feature type="region of interest" description="Disordered" evidence="1">
    <location>
        <begin position="98"/>
        <end position="130"/>
    </location>
</feature>
<organism evidence="2 3">
    <name type="scientific">Dendrothele bispora (strain CBS 962.96)</name>
    <dbReference type="NCBI Taxonomy" id="1314807"/>
    <lineage>
        <taxon>Eukaryota</taxon>
        <taxon>Fungi</taxon>
        <taxon>Dikarya</taxon>
        <taxon>Basidiomycota</taxon>
        <taxon>Agaricomycotina</taxon>
        <taxon>Agaricomycetes</taxon>
        <taxon>Agaricomycetidae</taxon>
        <taxon>Agaricales</taxon>
        <taxon>Agaricales incertae sedis</taxon>
        <taxon>Dendrothele</taxon>
    </lineage>
</organism>
<evidence type="ECO:0000313" key="2">
    <source>
        <dbReference type="EMBL" id="THV01642.1"/>
    </source>
</evidence>
<feature type="region of interest" description="Disordered" evidence="1">
    <location>
        <begin position="148"/>
        <end position="185"/>
    </location>
</feature>
<dbReference type="OrthoDB" id="269822at2759"/>
<name>A0A4S8MGL9_DENBC</name>
<dbReference type="AlphaFoldDB" id="A0A4S8MGL9"/>
<feature type="compositionally biased region" description="Basic and acidic residues" evidence="1">
    <location>
        <begin position="37"/>
        <end position="52"/>
    </location>
</feature>
<dbReference type="GO" id="GO:0008081">
    <property type="term" value="F:phosphoric diester hydrolase activity"/>
    <property type="evidence" value="ECO:0007669"/>
    <property type="project" value="InterPro"/>
</dbReference>
<sequence length="324" mass="35602">MKEVFGSRLVRKVKGIVVGMEKEGSCSSQSAVDEASAESHLEGGQEEELGARDWQVDKLASPEALKGRIMPKTKNLYCAARRDSKYVQLVVAPFSPGEAPSIGALGQDTTSSTSDTDVLGRRPSQRDNNSMVNDMKQEFRRARNMMKRVRRHKYSPKSPPPRAYSLPETLIKGRPRSPSSPDQKVKMNPALLPLLVYTFGVKYRGINKEEYAANERFSLSENTANKLLKDGLIVLIKHSKGMYPMNYHLYTPGFAIPTTDGGGNHIPEFTNSAATQEAHNACLNVSKAAEMIGVRVLIGDGFNEKVRKSFAGDKASRDLGLVGV</sequence>
<dbReference type="Proteomes" id="UP000297245">
    <property type="component" value="Unassembled WGS sequence"/>
</dbReference>
<dbReference type="SUPFAM" id="SSF51695">
    <property type="entry name" value="PLC-like phosphodiesterases"/>
    <property type="match status" value="1"/>
</dbReference>
<dbReference type="EMBL" id="ML179086">
    <property type="protein sequence ID" value="THV01642.1"/>
    <property type="molecule type" value="Genomic_DNA"/>
</dbReference>
<accession>A0A4S8MGL9</accession>
<dbReference type="Gene3D" id="3.20.20.190">
    <property type="entry name" value="Phosphatidylinositol (PI) phosphodiesterase"/>
    <property type="match status" value="1"/>
</dbReference>
<gene>
    <name evidence="2" type="ORF">K435DRAFT_853502</name>
</gene>
<keyword evidence="3" id="KW-1185">Reference proteome</keyword>
<dbReference type="InterPro" id="IPR017946">
    <property type="entry name" value="PLC-like_Pdiesterase_TIM-brl"/>
</dbReference>
<feature type="compositionally biased region" description="Low complexity" evidence="1">
    <location>
        <begin position="108"/>
        <end position="117"/>
    </location>
</feature>
<reference evidence="2 3" key="1">
    <citation type="journal article" date="2019" name="Nat. Ecol. Evol.">
        <title>Megaphylogeny resolves global patterns of mushroom evolution.</title>
        <authorList>
            <person name="Varga T."/>
            <person name="Krizsan K."/>
            <person name="Foldi C."/>
            <person name="Dima B."/>
            <person name="Sanchez-Garcia M."/>
            <person name="Sanchez-Ramirez S."/>
            <person name="Szollosi G.J."/>
            <person name="Szarkandi J.G."/>
            <person name="Papp V."/>
            <person name="Albert L."/>
            <person name="Andreopoulos W."/>
            <person name="Angelini C."/>
            <person name="Antonin V."/>
            <person name="Barry K.W."/>
            <person name="Bougher N.L."/>
            <person name="Buchanan P."/>
            <person name="Buyck B."/>
            <person name="Bense V."/>
            <person name="Catcheside P."/>
            <person name="Chovatia M."/>
            <person name="Cooper J."/>
            <person name="Damon W."/>
            <person name="Desjardin D."/>
            <person name="Finy P."/>
            <person name="Geml J."/>
            <person name="Haridas S."/>
            <person name="Hughes K."/>
            <person name="Justo A."/>
            <person name="Karasinski D."/>
            <person name="Kautmanova I."/>
            <person name="Kiss B."/>
            <person name="Kocsube S."/>
            <person name="Kotiranta H."/>
            <person name="LaButti K.M."/>
            <person name="Lechner B.E."/>
            <person name="Liimatainen K."/>
            <person name="Lipzen A."/>
            <person name="Lukacs Z."/>
            <person name="Mihaltcheva S."/>
            <person name="Morgado L.N."/>
            <person name="Niskanen T."/>
            <person name="Noordeloos M.E."/>
            <person name="Ohm R.A."/>
            <person name="Ortiz-Santana B."/>
            <person name="Ovrebo C."/>
            <person name="Racz N."/>
            <person name="Riley R."/>
            <person name="Savchenko A."/>
            <person name="Shiryaev A."/>
            <person name="Soop K."/>
            <person name="Spirin V."/>
            <person name="Szebenyi C."/>
            <person name="Tomsovsky M."/>
            <person name="Tulloss R.E."/>
            <person name="Uehling J."/>
            <person name="Grigoriev I.V."/>
            <person name="Vagvolgyi C."/>
            <person name="Papp T."/>
            <person name="Martin F.M."/>
            <person name="Miettinen O."/>
            <person name="Hibbett D.S."/>
            <person name="Nagy L.G."/>
        </authorList>
    </citation>
    <scope>NUCLEOTIDE SEQUENCE [LARGE SCALE GENOMIC DNA]</scope>
    <source>
        <strain evidence="2 3">CBS 962.96</strain>
    </source>
</reference>
<proteinExistence type="predicted"/>
<evidence type="ECO:0000313" key="3">
    <source>
        <dbReference type="Proteomes" id="UP000297245"/>
    </source>
</evidence>
<protein>
    <submittedName>
        <fullName evidence="2">Uncharacterized protein</fullName>
    </submittedName>
</protein>
<evidence type="ECO:0000256" key="1">
    <source>
        <dbReference type="SAM" id="MobiDB-lite"/>
    </source>
</evidence>
<feature type="region of interest" description="Disordered" evidence="1">
    <location>
        <begin position="24"/>
        <end position="52"/>
    </location>
</feature>
<dbReference type="GO" id="GO:0006629">
    <property type="term" value="P:lipid metabolic process"/>
    <property type="evidence" value="ECO:0007669"/>
    <property type="project" value="InterPro"/>
</dbReference>